<accession>A0A1X1W1M1</accession>
<evidence type="ECO:0000313" key="1">
    <source>
        <dbReference type="EMBL" id="ORV79898.1"/>
    </source>
</evidence>
<dbReference type="RefSeq" id="WP_051507862.1">
    <property type="nucleotide sequence ID" value="NZ_LQOX01000008.1"/>
</dbReference>
<evidence type="ECO:0008006" key="3">
    <source>
        <dbReference type="Google" id="ProtNLM"/>
    </source>
</evidence>
<dbReference type="Pfam" id="PF20199">
    <property type="entry name" value="RepSA"/>
    <property type="match status" value="1"/>
</dbReference>
<reference evidence="1 2" key="1">
    <citation type="submission" date="2016-01" db="EMBL/GenBank/DDBJ databases">
        <title>The new phylogeny of the genus Mycobacterium.</title>
        <authorList>
            <person name="Tarcisio F."/>
            <person name="Conor M."/>
            <person name="Antonella G."/>
            <person name="Elisabetta G."/>
            <person name="Giulia F.S."/>
            <person name="Sara T."/>
            <person name="Anna F."/>
            <person name="Clotilde B."/>
            <person name="Roberto B."/>
            <person name="Veronica D.S."/>
            <person name="Fabio R."/>
            <person name="Monica P."/>
            <person name="Olivier J."/>
            <person name="Enrico T."/>
            <person name="Nicola S."/>
        </authorList>
    </citation>
    <scope>NUCLEOTIDE SEQUENCE [LARGE SCALE GENOMIC DNA]</scope>
    <source>
        <strain evidence="1 2">DSM 43505</strain>
    </source>
</reference>
<gene>
    <name evidence="1" type="ORF">AWC07_22085</name>
</gene>
<proteinExistence type="predicted"/>
<dbReference type="AlphaFoldDB" id="A0A1X1W1M1"/>
<keyword evidence="2" id="KW-1185">Reference proteome</keyword>
<name>A0A1X1W1M1_MYCGS</name>
<evidence type="ECO:0000313" key="2">
    <source>
        <dbReference type="Proteomes" id="UP000193738"/>
    </source>
</evidence>
<protein>
    <recommendedName>
        <fullName evidence="3">Plasmid replication initiator protein</fullName>
    </recommendedName>
</protein>
<comment type="caution">
    <text evidence="1">The sequence shown here is derived from an EMBL/GenBank/DDBJ whole genome shotgun (WGS) entry which is preliminary data.</text>
</comment>
<sequence>MNTPVHLPGAPGGVDHEVVVAQMIRRASAVGFDDWWQRIEAIGFCANPIHLTGLDSLGREHEVFTRCNNRRAVVCPSCSDLYSRDIWQLIHAGLRGGHHDIPSTVTDHAQVFVTLTAPSFGAVHTVRTAGGCHPRNAGRRQCQHGKPLWCDRSHRDTDAELGQPLCGACYDYLVHVLFTWHAPELWRRFTIRLRRGLKCELRRRAEQPEQTRISFMKVVELQRRALPHFHAVIRLDAASEPGQPPAAPDTTISAQDLAVLVRQAATKTALALPGNKTLQFGEQIDIKAIMTTDGKQNDDSQTSGREIASYLAKYVTKSVADFGIAIRRFSPAAIDQLDVTDHLREILRAIATISAEEPYTDMMAWLHTLGYRGHVVSKSRQFSTTMTALRERRADWRKSRTHDALSATVGASRV</sequence>
<dbReference type="InterPro" id="IPR046828">
    <property type="entry name" value="RepSA"/>
</dbReference>
<dbReference type="STRING" id="1777.AWC07_22085"/>
<dbReference type="Proteomes" id="UP000193738">
    <property type="component" value="Unassembled WGS sequence"/>
</dbReference>
<dbReference type="EMBL" id="LQOX01000008">
    <property type="protein sequence ID" value="ORV79898.1"/>
    <property type="molecule type" value="Genomic_DNA"/>
</dbReference>
<organism evidence="1 2">
    <name type="scientific">Mycobacterium gastri</name>
    <dbReference type="NCBI Taxonomy" id="1777"/>
    <lineage>
        <taxon>Bacteria</taxon>
        <taxon>Bacillati</taxon>
        <taxon>Actinomycetota</taxon>
        <taxon>Actinomycetes</taxon>
        <taxon>Mycobacteriales</taxon>
        <taxon>Mycobacteriaceae</taxon>
        <taxon>Mycobacterium</taxon>
    </lineage>
</organism>